<dbReference type="GO" id="GO:0004497">
    <property type="term" value="F:monooxygenase activity"/>
    <property type="evidence" value="ECO:0007669"/>
    <property type="project" value="UniProtKB-KW"/>
</dbReference>
<dbReference type="EMBL" id="CM009294">
    <property type="protein sequence ID" value="RQO90987.1"/>
    <property type="molecule type" value="Genomic_DNA"/>
</dbReference>
<evidence type="ECO:0000256" key="6">
    <source>
        <dbReference type="ARBA" id="ARBA00022723"/>
    </source>
</evidence>
<protein>
    <recommendedName>
        <fullName evidence="17">Cytochrome P450</fullName>
    </recommendedName>
</protein>
<dbReference type="PRINTS" id="PR00385">
    <property type="entry name" value="P450"/>
</dbReference>
<dbReference type="GO" id="GO:0016705">
    <property type="term" value="F:oxidoreductase activity, acting on paired donors, with incorporation or reduction of molecular oxygen"/>
    <property type="evidence" value="ECO:0007669"/>
    <property type="project" value="InterPro"/>
</dbReference>
<keyword evidence="6 12" id="KW-0479">Metal-binding</keyword>
<dbReference type="FunFam" id="1.10.630.10:FF:000126">
    <property type="entry name" value="Predicted protein"/>
    <property type="match status" value="1"/>
</dbReference>
<keyword evidence="7 14" id="KW-1133">Transmembrane helix</keyword>
<comment type="similarity">
    <text evidence="3 13">Belongs to the cytochrome P450 family.</text>
</comment>
<evidence type="ECO:0000256" key="12">
    <source>
        <dbReference type="PIRSR" id="PIRSR602401-1"/>
    </source>
</evidence>
<dbReference type="GO" id="GO:0016491">
    <property type="term" value="F:oxidoreductase activity"/>
    <property type="evidence" value="ECO:0000318"/>
    <property type="project" value="GO_Central"/>
</dbReference>
<dbReference type="PROSITE" id="PS00086">
    <property type="entry name" value="CYTOCHROME_P450"/>
    <property type="match status" value="1"/>
</dbReference>
<reference evidence="15 16" key="1">
    <citation type="journal article" date="2006" name="Science">
        <title>The genome of black cottonwood, Populus trichocarpa (Torr. &amp; Gray).</title>
        <authorList>
            <person name="Tuskan G.A."/>
            <person name="Difazio S."/>
            <person name="Jansson S."/>
            <person name="Bohlmann J."/>
            <person name="Grigoriev I."/>
            <person name="Hellsten U."/>
            <person name="Putnam N."/>
            <person name="Ralph S."/>
            <person name="Rombauts S."/>
            <person name="Salamov A."/>
            <person name="Schein J."/>
            <person name="Sterck L."/>
            <person name="Aerts A."/>
            <person name="Bhalerao R.R."/>
            <person name="Bhalerao R.P."/>
            <person name="Blaudez D."/>
            <person name="Boerjan W."/>
            <person name="Brun A."/>
            <person name="Brunner A."/>
            <person name="Busov V."/>
            <person name="Campbell M."/>
            <person name="Carlson J."/>
            <person name="Chalot M."/>
            <person name="Chapman J."/>
            <person name="Chen G.L."/>
            <person name="Cooper D."/>
            <person name="Coutinho P.M."/>
            <person name="Couturier J."/>
            <person name="Covert S."/>
            <person name="Cronk Q."/>
            <person name="Cunningham R."/>
            <person name="Davis J."/>
            <person name="Degroeve S."/>
            <person name="Dejardin A."/>
            <person name="Depamphilis C."/>
            <person name="Detter J."/>
            <person name="Dirks B."/>
            <person name="Dubchak I."/>
            <person name="Duplessis S."/>
            <person name="Ehlting J."/>
            <person name="Ellis B."/>
            <person name="Gendler K."/>
            <person name="Goodstein D."/>
            <person name="Gribskov M."/>
            <person name="Grimwood J."/>
            <person name="Groover A."/>
            <person name="Gunter L."/>
            <person name="Hamberger B."/>
            <person name="Heinze B."/>
            <person name="Helariutta Y."/>
            <person name="Henrissat B."/>
            <person name="Holligan D."/>
            <person name="Holt R."/>
            <person name="Huang W."/>
            <person name="Islam-Faridi N."/>
            <person name="Jones S."/>
            <person name="Jones-Rhoades M."/>
            <person name="Jorgensen R."/>
            <person name="Joshi C."/>
            <person name="Kangasjarvi J."/>
            <person name="Karlsson J."/>
            <person name="Kelleher C."/>
            <person name="Kirkpatrick R."/>
            <person name="Kirst M."/>
            <person name="Kohler A."/>
            <person name="Kalluri U."/>
            <person name="Larimer F."/>
            <person name="Leebens-Mack J."/>
            <person name="Leple J.C."/>
            <person name="Locascio P."/>
            <person name="Lou Y."/>
            <person name="Lucas S."/>
            <person name="Martin F."/>
            <person name="Montanini B."/>
            <person name="Napoli C."/>
            <person name="Nelson D.R."/>
            <person name="Nelson C."/>
            <person name="Nieminen K."/>
            <person name="Nilsson O."/>
            <person name="Pereda V."/>
            <person name="Peter G."/>
            <person name="Philippe R."/>
            <person name="Pilate G."/>
            <person name="Poliakov A."/>
            <person name="Razumovskaya J."/>
            <person name="Richardson P."/>
            <person name="Rinaldi C."/>
            <person name="Ritland K."/>
            <person name="Rouze P."/>
            <person name="Ryaboy D."/>
            <person name="Schmutz J."/>
            <person name="Schrader J."/>
            <person name="Segerman B."/>
            <person name="Shin H."/>
            <person name="Siddiqui A."/>
            <person name="Sterky F."/>
            <person name="Terry A."/>
            <person name="Tsai C.J."/>
            <person name="Uberbacher E."/>
            <person name="Unneberg P."/>
            <person name="Vahala J."/>
            <person name="Wall K."/>
            <person name="Wessler S."/>
            <person name="Yang G."/>
            <person name="Yin T."/>
            <person name="Douglas C."/>
            <person name="Marra M."/>
            <person name="Sandberg G."/>
            <person name="Van de Peer Y."/>
            <person name="Rokhsar D."/>
        </authorList>
    </citation>
    <scope>NUCLEOTIDE SEQUENCE [LARGE SCALE GENOMIC DNA]</scope>
    <source>
        <strain evidence="16">cv. Nisqually</strain>
    </source>
</reference>
<dbReference type="STRING" id="3694.A0A3N7F015"/>
<dbReference type="InterPro" id="IPR001128">
    <property type="entry name" value="Cyt_P450"/>
</dbReference>
<dbReference type="InterPro" id="IPR017972">
    <property type="entry name" value="Cyt_P450_CS"/>
</dbReference>
<dbReference type="Pfam" id="PF00067">
    <property type="entry name" value="p450"/>
    <property type="match status" value="1"/>
</dbReference>
<feature type="binding site" description="axial binding residue" evidence="12">
    <location>
        <position position="243"/>
    </location>
    <ligand>
        <name>heme</name>
        <dbReference type="ChEBI" id="CHEBI:30413"/>
    </ligand>
    <ligandPart>
        <name>Fe</name>
        <dbReference type="ChEBI" id="CHEBI:18248"/>
    </ligandPart>
</feature>
<proteinExistence type="inferred from homology"/>
<keyword evidence="9 12" id="KW-0408">Iron</keyword>
<evidence type="ECO:0000256" key="7">
    <source>
        <dbReference type="ARBA" id="ARBA00022989"/>
    </source>
</evidence>
<evidence type="ECO:0000256" key="2">
    <source>
        <dbReference type="ARBA" id="ARBA00004167"/>
    </source>
</evidence>
<sequence>MRIKVVKEVNFITFLMKHRPWRLVFLFRIIFLSWDGLMARLEKNFSEFDVFYQEIIDEHLDPKRTKPEKEDIIDVLLRLKKERSFAFDLNRDHIKAVLMNIFVAGTDTSAGTLEWAMTALMKEPRVMNKVQEEVRNLVGDRKLVKEDDLLRLPYLKAVVKETWRLRPVAPLLLPRETIQNCNIDGYDIPARTLVFVNAWAIGRDPEAWEIPEEFYPERFFGKSVDFKGQDYELIPFGTGRRGCPGIHMGAVTVELALANLLYNFDWEMPQGLKAEDIDMDVLPGLSTHKKNALCALCLGTIFIYQVFDVVMYYTEPYQSVSFYPHKQG</sequence>
<evidence type="ECO:0000256" key="8">
    <source>
        <dbReference type="ARBA" id="ARBA00023002"/>
    </source>
</evidence>
<evidence type="ECO:0000256" key="9">
    <source>
        <dbReference type="ARBA" id="ARBA00023004"/>
    </source>
</evidence>
<dbReference type="AlphaFoldDB" id="A0A3N7F015"/>
<evidence type="ECO:0000313" key="15">
    <source>
        <dbReference type="EMBL" id="RQO90987.1"/>
    </source>
</evidence>
<keyword evidence="11 14" id="KW-0472">Membrane</keyword>
<keyword evidence="10 13" id="KW-0503">Monooxygenase</keyword>
<dbReference type="InterPro" id="IPR050193">
    <property type="entry name" value="Cytochrome_P450_71"/>
</dbReference>
<feature type="transmembrane region" description="Helical" evidence="14">
    <location>
        <begin position="20"/>
        <end position="37"/>
    </location>
</feature>
<accession>A0A3N7F015</accession>
<dbReference type="PANTHER" id="PTHR47956:SF49">
    <property type="entry name" value="CYTOCHROME P450 83B1"/>
    <property type="match status" value="1"/>
</dbReference>
<keyword evidence="16" id="KW-1185">Reference proteome</keyword>
<dbReference type="PRINTS" id="PR00463">
    <property type="entry name" value="EP450I"/>
</dbReference>
<comment type="cofactor">
    <cofactor evidence="1 12">
        <name>heme</name>
        <dbReference type="ChEBI" id="CHEBI:30413"/>
    </cofactor>
</comment>
<dbReference type="GO" id="GO:0016020">
    <property type="term" value="C:membrane"/>
    <property type="evidence" value="ECO:0007669"/>
    <property type="project" value="UniProtKB-SubCell"/>
</dbReference>
<evidence type="ECO:0008006" key="17">
    <source>
        <dbReference type="Google" id="ProtNLM"/>
    </source>
</evidence>
<dbReference type="InParanoid" id="A0A3N7F015"/>
<dbReference type="GO" id="GO:0005506">
    <property type="term" value="F:iron ion binding"/>
    <property type="evidence" value="ECO:0007669"/>
    <property type="project" value="InterPro"/>
</dbReference>
<keyword evidence="4 12" id="KW-0349">Heme</keyword>
<dbReference type="Gene3D" id="1.10.630.10">
    <property type="entry name" value="Cytochrome P450"/>
    <property type="match status" value="1"/>
</dbReference>
<dbReference type="PANTHER" id="PTHR47956">
    <property type="entry name" value="CYTOCHROME P450 71B11-RELATED"/>
    <property type="match status" value="1"/>
</dbReference>
<dbReference type="SUPFAM" id="SSF48264">
    <property type="entry name" value="Cytochrome P450"/>
    <property type="match status" value="1"/>
</dbReference>
<evidence type="ECO:0000256" key="5">
    <source>
        <dbReference type="ARBA" id="ARBA00022692"/>
    </source>
</evidence>
<evidence type="ECO:0000256" key="10">
    <source>
        <dbReference type="ARBA" id="ARBA00023033"/>
    </source>
</evidence>
<keyword evidence="8 13" id="KW-0560">Oxidoreductase</keyword>
<gene>
    <name evidence="15" type="ORF">POPTR_005G236101</name>
</gene>
<keyword evidence="5 14" id="KW-0812">Transmembrane</keyword>
<dbReference type="InterPro" id="IPR036396">
    <property type="entry name" value="Cyt_P450_sf"/>
</dbReference>
<name>A0A3N7F015_POPTR</name>
<evidence type="ECO:0000256" key="3">
    <source>
        <dbReference type="ARBA" id="ARBA00010617"/>
    </source>
</evidence>
<evidence type="ECO:0000256" key="13">
    <source>
        <dbReference type="RuleBase" id="RU000461"/>
    </source>
</evidence>
<dbReference type="InterPro" id="IPR002401">
    <property type="entry name" value="Cyt_P450_E_grp-I"/>
</dbReference>
<evidence type="ECO:0000256" key="11">
    <source>
        <dbReference type="ARBA" id="ARBA00023136"/>
    </source>
</evidence>
<dbReference type="Proteomes" id="UP000006729">
    <property type="component" value="Chromosome 5"/>
</dbReference>
<evidence type="ECO:0000313" key="16">
    <source>
        <dbReference type="Proteomes" id="UP000006729"/>
    </source>
</evidence>
<organism evidence="15 16">
    <name type="scientific">Populus trichocarpa</name>
    <name type="common">Western balsam poplar</name>
    <name type="synonym">Populus balsamifera subsp. trichocarpa</name>
    <dbReference type="NCBI Taxonomy" id="3694"/>
    <lineage>
        <taxon>Eukaryota</taxon>
        <taxon>Viridiplantae</taxon>
        <taxon>Streptophyta</taxon>
        <taxon>Embryophyta</taxon>
        <taxon>Tracheophyta</taxon>
        <taxon>Spermatophyta</taxon>
        <taxon>Magnoliopsida</taxon>
        <taxon>eudicotyledons</taxon>
        <taxon>Gunneridae</taxon>
        <taxon>Pentapetalae</taxon>
        <taxon>rosids</taxon>
        <taxon>fabids</taxon>
        <taxon>Malpighiales</taxon>
        <taxon>Salicaceae</taxon>
        <taxon>Saliceae</taxon>
        <taxon>Populus</taxon>
    </lineage>
</organism>
<evidence type="ECO:0000256" key="14">
    <source>
        <dbReference type="SAM" id="Phobius"/>
    </source>
</evidence>
<dbReference type="GO" id="GO:0020037">
    <property type="term" value="F:heme binding"/>
    <property type="evidence" value="ECO:0007669"/>
    <property type="project" value="InterPro"/>
</dbReference>
<evidence type="ECO:0000256" key="1">
    <source>
        <dbReference type="ARBA" id="ARBA00001971"/>
    </source>
</evidence>
<comment type="subcellular location">
    <subcellularLocation>
        <location evidence="2">Membrane</location>
        <topology evidence="2">Single-pass membrane protein</topology>
    </subcellularLocation>
</comment>
<evidence type="ECO:0000256" key="4">
    <source>
        <dbReference type="ARBA" id="ARBA00022617"/>
    </source>
</evidence>